<comment type="caution">
    <text evidence="1">The sequence shown here is derived from an EMBL/GenBank/DDBJ whole genome shotgun (WGS) entry which is preliminary data.</text>
</comment>
<gene>
    <name evidence="1" type="ORF">NDM98_00105</name>
</gene>
<dbReference type="Proteomes" id="UP001203665">
    <property type="component" value="Unassembled WGS sequence"/>
</dbReference>
<proteinExistence type="predicted"/>
<organism evidence="1 2">
    <name type="scientific">Alkalicoccobacillus plakortidis</name>
    <dbReference type="NCBI Taxonomy" id="444060"/>
    <lineage>
        <taxon>Bacteria</taxon>
        <taxon>Bacillati</taxon>
        <taxon>Bacillota</taxon>
        <taxon>Bacilli</taxon>
        <taxon>Bacillales</taxon>
        <taxon>Bacillaceae</taxon>
        <taxon>Alkalicoccobacillus</taxon>
    </lineage>
</organism>
<evidence type="ECO:0000313" key="1">
    <source>
        <dbReference type="EMBL" id="MCM2674073.1"/>
    </source>
</evidence>
<evidence type="ECO:0000313" key="2">
    <source>
        <dbReference type="Proteomes" id="UP001203665"/>
    </source>
</evidence>
<sequence>MNNRPTREQIKEVAERYGFEIEFDSLNPGLEIHKEDGTIKHYSIEEAGDYALGQQGFFEIGKIKINKSDKTIHVKNEFSTYSLSDYKEVS</sequence>
<dbReference type="RefSeq" id="WP_251602946.1">
    <property type="nucleotide sequence ID" value="NZ_JAMQJY010000001.1"/>
</dbReference>
<accession>A0ABT0XDU5</accession>
<keyword evidence="2" id="KW-1185">Reference proteome</keyword>
<reference evidence="1" key="1">
    <citation type="submission" date="2022-06" db="EMBL/GenBank/DDBJ databases">
        <title>Alkalicoccobacillus porphyridii sp. nov., isolated from a marine red alga, Porphyridium purpureum and reclassification of Shouchella plakortidis and Shouchella gibsonii as Alkalicoccobacillus plakortidis comb. nov. and Alkalicoccobacillus gibsonii comb. nov.</title>
        <authorList>
            <person name="Kim K.H."/>
            <person name="Lee J.K."/>
            <person name="Han D.M."/>
            <person name="Baek J.H."/>
            <person name="Jeon C.O."/>
        </authorList>
    </citation>
    <scope>NUCLEOTIDE SEQUENCE</scope>
    <source>
        <strain evidence="1">DSM 19153</strain>
    </source>
</reference>
<name>A0ABT0XDU5_9BACI</name>
<dbReference type="EMBL" id="JAMQJY010000001">
    <property type="protein sequence ID" value="MCM2674073.1"/>
    <property type="molecule type" value="Genomic_DNA"/>
</dbReference>
<protein>
    <submittedName>
        <fullName evidence="1">Uncharacterized protein</fullName>
    </submittedName>
</protein>